<evidence type="ECO:0000313" key="2">
    <source>
        <dbReference type="EMBL" id="RLW02441.1"/>
    </source>
</evidence>
<gene>
    <name evidence="2" type="ORF">DV515_00007212</name>
</gene>
<feature type="region of interest" description="Disordered" evidence="1">
    <location>
        <begin position="39"/>
        <end position="78"/>
    </location>
</feature>
<accession>A0A3L8SI04</accession>
<feature type="non-terminal residue" evidence="2">
    <location>
        <position position="1"/>
    </location>
</feature>
<evidence type="ECO:0000256" key="1">
    <source>
        <dbReference type="SAM" id="MobiDB-lite"/>
    </source>
</evidence>
<keyword evidence="3" id="KW-1185">Reference proteome</keyword>
<organism evidence="2 3">
    <name type="scientific">Chloebia gouldiae</name>
    <name type="common">Gouldian finch</name>
    <name type="synonym">Erythrura gouldiae</name>
    <dbReference type="NCBI Taxonomy" id="44316"/>
    <lineage>
        <taxon>Eukaryota</taxon>
        <taxon>Metazoa</taxon>
        <taxon>Chordata</taxon>
        <taxon>Craniata</taxon>
        <taxon>Vertebrata</taxon>
        <taxon>Euteleostomi</taxon>
        <taxon>Archelosauria</taxon>
        <taxon>Archosauria</taxon>
        <taxon>Dinosauria</taxon>
        <taxon>Saurischia</taxon>
        <taxon>Theropoda</taxon>
        <taxon>Coelurosauria</taxon>
        <taxon>Aves</taxon>
        <taxon>Neognathae</taxon>
        <taxon>Neoaves</taxon>
        <taxon>Telluraves</taxon>
        <taxon>Australaves</taxon>
        <taxon>Passeriformes</taxon>
        <taxon>Passeroidea</taxon>
        <taxon>Passeridae</taxon>
        <taxon>Chloebia</taxon>
    </lineage>
</organism>
<reference evidence="2 3" key="1">
    <citation type="journal article" date="2018" name="Proc. R. Soc. B">
        <title>A non-coding region near Follistatin controls head colour polymorphism in the Gouldian finch.</title>
        <authorList>
            <person name="Toomey M.B."/>
            <person name="Marques C.I."/>
            <person name="Andrade P."/>
            <person name="Araujo P.M."/>
            <person name="Sabatino S."/>
            <person name="Gazda M.A."/>
            <person name="Afonso S."/>
            <person name="Lopes R.J."/>
            <person name="Corbo J.C."/>
            <person name="Carneiro M."/>
        </authorList>
    </citation>
    <scope>NUCLEOTIDE SEQUENCE [LARGE SCALE GENOMIC DNA]</scope>
    <source>
        <strain evidence="2">Red01</strain>
        <tissue evidence="2">Muscle</tissue>
    </source>
</reference>
<sequence length="78" mass="8735">VVDEKKEKHKRSARHSPAQLPQEAAERLCWEKRLKCHPKGDRDAALVTPASSDQEQEQGSRAGLELTPPVPKLPVMSR</sequence>
<proteinExistence type="predicted"/>
<feature type="compositionally biased region" description="Polar residues" evidence="1">
    <location>
        <begin position="49"/>
        <end position="59"/>
    </location>
</feature>
<protein>
    <submittedName>
        <fullName evidence="2">Uncharacterized protein</fullName>
    </submittedName>
</protein>
<dbReference type="Proteomes" id="UP000276834">
    <property type="component" value="Unassembled WGS sequence"/>
</dbReference>
<comment type="caution">
    <text evidence="2">The sequence shown here is derived from an EMBL/GenBank/DDBJ whole genome shotgun (WGS) entry which is preliminary data.</text>
</comment>
<evidence type="ECO:0000313" key="3">
    <source>
        <dbReference type="Proteomes" id="UP000276834"/>
    </source>
</evidence>
<name>A0A3L8SI04_CHLGU</name>
<dbReference type="AlphaFoldDB" id="A0A3L8SI04"/>
<dbReference type="EMBL" id="QUSF01000018">
    <property type="protein sequence ID" value="RLW02441.1"/>
    <property type="molecule type" value="Genomic_DNA"/>
</dbReference>
<feature type="region of interest" description="Disordered" evidence="1">
    <location>
        <begin position="1"/>
        <end position="23"/>
    </location>
</feature>